<dbReference type="InParanoid" id="D7ELS2"/>
<dbReference type="PhylomeDB" id="D7ELS2"/>
<reference evidence="1 2" key="1">
    <citation type="journal article" date="2008" name="Nature">
        <title>The genome of the model beetle and pest Tribolium castaneum.</title>
        <authorList>
            <consortium name="Tribolium Genome Sequencing Consortium"/>
            <person name="Richards S."/>
            <person name="Gibbs R.A."/>
            <person name="Weinstock G.M."/>
            <person name="Brown S.J."/>
            <person name="Denell R."/>
            <person name="Beeman R.W."/>
            <person name="Gibbs R."/>
            <person name="Beeman R.W."/>
            <person name="Brown S.J."/>
            <person name="Bucher G."/>
            <person name="Friedrich M."/>
            <person name="Grimmelikhuijzen C.J."/>
            <person name="Klingler M."/>
            <person name="Lorenzen M."/>
            <person name="Richards S."/>
            <person name="Roth S."/>
            <person name="Schroder R."/>
            <person name="Tautz D."/>
            <person name="Zdobnov E.M."/>
            <person name="Muzny D."/>
            <person name="Gibbs R.A."/>
            <person name="Weinstock G.M."/>
            <person name="Attaway T."/>
            <person name="Bell S."/>
            <person name="Buhay C.J."/>
            <person name="Chandrabose M.N."/>
            <person name="Chavez D."/>
            <person name="Clerk-Blankenburg K.P."/>
            <person name="Cree A."/>
            <person name="Dao M."/>
            <person name="Davis C."/>
            <person name="Chacko J."/>
            <person name="Dinh H."/>
            <person name="Dugan-Rocha S."/>
            <person name="Fowler G."/>
            <person name="Garner T.T."/>
            <person name="Garnes J."/>
            <person name="Gnirke A."/>
            <person name="Hawes A."/>
            <person name="Hernandez J."/>
            <person name="Hines S."/>
            <person name="Holder M."/>
            <person name="Hume J."/>
            <person name="Jhangiani S.N."/>
            <person name="Joshi V."/>
            <person name="Khan Z.M."/>
            <person name="Jackson L."/>
            <person name="Kovar C."/>
            <person name="Kowis A."/>
            <person name="Lee S."/>
            <person name="Lewis L.R."/>
            <person name="Margolis J."/>
            <person name="Morgan M."/>
            <person name="Nazareth L.V."/>
            <person name="Nguyen N."/>
            <person name="Okwuonu G."/>
            <person name="Parker D."/>
            <person name="Richards S."/>
            <person name="Ruiz S.J."/>
            <person name="Santibanez J."/>
            <person name="Savard J."/>
            <person name="Scherer S.E."/>
            <person name="Schneider B."/>
            <person name="Sodergren E."/>
            <person name="Tautz D."/>
            <person name="Vattahil S."/>
            <person name="Villasana D."/>
            <person name="White C.S."/>
            <person name="Wright R."/>
            <person name="Park Y."/>
            <person name="Beeman R.W."/>
            <person name="Lord J."/>
            <person name="Oppert B."/>
            <person name="Lorenzen M."/>
            <person name="Brown S."/>
            <person name="Wang L."/>
            <person name="Savard J."/>
            <person name="Tautz D."/>
            <person name="Richards S."/>
            <person name="Weinstock G."/>
            <person name="Gibbs R.A."/>
            <person name="Liu Y."/>
            <person name="Worley K."/>
            <person name="Weinstock G."/>
            <person name="Elsik C.G."/>
            <person name="Reese J.T."/>
            <person name="Elhaik E."/>
            <person name="Landan G."/>
            <person name="Graur D."/>
            <person name="Arensburger P."/>
            <person name="Atkinson P."/>
            <person name="Beeman R.W."/>
            <person name="Beidler J."/>
            <person name="Brown S.J."/>
            <person name="Demuth J.P."/>
            <person name="Drury D.W."/>
            <person name="Du Y.Z."/>
            <person name="Fujiwara H."/>
            <person name="Lorenzen M."/>
            <person name="Maselli V."/>
            <person name="Osanai M."/>
            <person name="Park Y."/>
            <person name="Robertson H.M."/>
            <person name="Tu Z."/>
            <person name="Wang J.J."/>
            <person name="Wang S."/>
            <person name="Richards S."/>
            <person name="Song H."/>
            <person name="Zhang L."/>
            <person name="Sodergren E."/>
            <person name="Werner D."/>
            <person name="Stanke M."/>
            <person name="Morgenstern B."/>
            <person name="Solovyev V."/>
            <person name="Kosarev P."/>
            <person name="Brown G."/>
            <person name="Chen H.C."/>
            <person name="Ermolaeva O."/>
            <person name="Hlavina W."/>
            <person name="Kapustin Y."/>
            <person name="Kiryutin B."/>
            <person name="Kitts P."/>
            <person name="Maglott D."/>
            <person name="Pruitt K."/>
            <person name="Sapojnikov V."/>
            <person name="Souvorov A."/>
            <person name="Mackey A.J."/>
            <person name="Waterhouse R.M."/>
            <person name="Wyder S."/>
            <person name="Zdobnov E.M."/>
            <person name="Zdobnov E.M."/>
            <person name="Wyder S."/>
            <person name="Kriventseva E.V."/>
            <person name="Kadowaki T."/>
            <person name="Bork P."/>
            <person name="Aranda M."/>
            <person name="Bao R."/>
            <person name="Beermann A."/>
            <person name="Berns N."/>
            <person name="Bolognesi R."/>
            <person name="Bonneton F."/>
            <person name="Bopp D."/>
            <person name="Brown S.J."/>
            <person name="Bucher G."/>
            <person name="Butts T."/>
            <person name="Chaumot A."/>
            <person name="Denell R.E."/>
            <person name="Ferrier D.E."/>
            <person name="Friedrich M."/>
            <person name="Gordon C.M."/>
            <person name="Jindra M."/>
            <person name="Klingler M."/>
            <person name="Lan Q."/>
            <person name="Lattorff H.M."/>
            <person name="Laudet V."/>
            <person name="von Levetsow C."/>
            <person name="Liu Z."/>
            <person name="Lutz R."/>
            <person name="Lynch J.A."/>
            <person name="da Fonseca R.N."/>
            <person name="Posnien N."/>
            <person name="Reuter R."/>
            <person name="Roth S."/>
            <person name="Savard J."/>
            <person name="Schinko J.B."/>
            <person name="Schmitt C."/>
            <person name="Schoppmeier M."/>
            <person name="Schroder R."/>
            <person name="Shippy T.D."/>
            <person name="Simonnet F."/>
            <person name="Marques-Souza H."/>
            <person name="Tautz D."/>
            <person name="Tomoyasu Y."/>
            <person name="Trauner J."/>
            <person name="Van der Zee M."/>
            <person name="Vervoort M."/>
            <person name="Wittkopp N."/>
            <person name="Wimmer E.A."/>
            <person name="Yang X."/>
            <person name="Jones A.K."/>
            <person name="Sattelle D.B."/>
            <person name="Ebert P.R."/>
            <person name="Nelson D."/>
            <person name="Scott J.G."/>
            <person name="Beeman R.W."/>
            <person name="Muthukrishnan S."/>
            <person name="Kramer K.J."/>
            <person name="Arakane Y."/>
            <person name="Beeman R.W."/>
            <person name="Zhu Q."/>
            <person name="Hogenkamp D."/>
            <person name="Dixit R."/>
            <person name="Oppert B."/>
            <person name="Jiang H."/>
            <person name="Zou Z."/>
            <person name="Marshall J."/>
            <person name="Elpidina E."/>
            <person name="Vinokurov K."/>
            <person name="Oppert C."/>
            <person name="Zou Z."/>
            <person name="Evans J."/>
            <person name="Lu Z."/>
            <person name="Zhao P."/>
            <person name="Sumathipala N."/>
            <person name="Altincicek B."/>
            <person name="Vilcinskas A."/>
            <person name="Williams M."/>
            <person name="Hultmark D."/>
            <person name="Hetru C."/>
            <person name="Jiang H."/>
            <person name="Grimmelikhuijzen C.J."/>
            <person name="Hauser F."/>
            <person name="Cazzamali G."/>
            <person name="Williamson M."/>
            <person name="Park Y."/>
            <person name="Li B."/>
            <person name="Tanaka Y."/>
            <person name="Predel R."/>
            <person name="Neupert S."/>
            <person name="Schachtner J."/>
            <person name="Verleyen P."/>
            <person name="Raible F."/>
            <person name="Bork P."/>
            <person name="Friedrich M."/>
            <person name="Walden K.K."/>
            <person name="Robertson H.M."/>
            <person name="Angeli S."/>
            <person name="Foret S."/>
            <person name="Bucher G."/>
            <person name="Schuetz S."/>
            <person name="Maleszka R."/>
            <person name="Wimmer E.A."/>
            <person name="Beeman R.W."/>
            <person name="Lorenzen M."/>
            <person name="Tomoyasu Y."/>
            <person name="Miller S.C."/>
            <person name="Grossmann D."/>
            <person name="Bucher G."/>
        </authorList>
    </citation>
    <scope>NUCLEOTIDE SEQUENCE [LARGE SCALE GENOMIC DNA]</scope>
    <source>
        <strain evidence="1 2">Georgia GA2</strain>
    </source>
</reference>
<dbReference type="EMBL" id="KQ972834">
    <property type="protein sequence ID" value="EFA12328.1"/>
    <property type="molecule type" value="Genomic_DNA"/>
</dbReference>
<evidence type="ECO:0000313" key="2">
    <source>
        <dbReference type="Proteomes" id="UP000007266"/>
    </source>
</evidence>
<reference evidence="1 2" key="2">
    <citation type="journal article" date="2010" name="Nucleic Acids Res.">
        <title>BeetleBase in 2010: revisions to provide comprehensive genomic information for Tribolium castaneum.</title>
        <authorList>
            <person name="Kim H.S."/>
            <person name="Murphy T."/>
            <person name="Xia J."/>
            <person name="Caragea D."/>
            <person name="Park Y."/>
            <person name="Beeman R.W."/>
            <person name="Lorenzen M.D."/>
            <person name="Butcher S."/>
            <person name="Manak J.R."/>
            <person name="Brown S.J."/>
        </authorList>
    </citation>
    <scope>NUCLEOTIDE SEQUENCE [LARGE SCALE GENOMIC DNA]</scope>
    <source>
        <strain evidence="1 2">Georgia GA2</strain>
    </source>
</reference>
<feature type="non-terminal residue" evidence="1">
    <location>
        <position position="1"/>
    </location>
</feature>
<accession>D7ELS2</accession>
<sequence>VCCEVADTVYVLVVRELKDYYCGFVAGQESIDLDLHQGFLQYHCKMAATEMHGVPEAVVAVSRNVE</sequence>
<keyword evidence="2" id="KW-1185">Reference proteome</keyword>
<proteinExistence type="predicted"/>
<dbReference type="AlphaFoldDB" id="D7ELS2"/>
<dbReference type="Proteomes" id="UP000007266">
    <property type="component" value="Unassembled WGS sequence"/>
</dbReference>
<evidence type="ECO:0000313" key="1">
    <source>
        <dbReference type="EMBL" id="EFA12328.1"/>
    </source>
</evidence>
<name>D7ELS2_TRICA</name>
<dbReference type="HOGENOM" id="CLU_2052639_0_0_1"/>
<protein>
    <submittedName>
        <fullName evidence="1">Uncharacterized protein</fullName>
    </submittedName>
</protein>
<organism evidence="1 2">
    <name type="scientific">Tribolium castaneum</name>
    <name type="common">Red flour beetle</name>
    <dbReference type="NCBI Taxonomy" id="7070"/>
    <lineage>
        <taxon>Eukaryota</taxon>
        <taxon>Metazoa</taxon>
        <taxon>Ecdysozoa</taxon>
        <taxon>Arthropoda</taxon>
        <taxon>Hexapoda</taxon>
        <taxon>Insecta</taxon>
        <taxon>Pterygota</taxon>
        <taxon>Neoptera</taxon>
        <taxon>Endopterygota</taxon>
        <taxon>Coleoptera</taxon>
        <taxon>Polyphaga</taxon>
        <taxon>Cucujiformia</taxon>
        <taxon>Tenebrionidae</taxon>
        <taxon>Tenebrionidae incertae sedis</taxon>
        <taxon>Tribolium</taxon>
    </lineage>
</organism>
<gene>
    <name evidence="1" type="primary">GLEAN_05156</name>
    <name evidence="1" type="ORF">TcasGA2_TC005156</name>
</gene>